<feature type="transmembrane region" description="Helical" evidence="1">
    <location>
        <begin position="32"/>
        <end position="49"/>
    </location>
</feature>
<reference evidence="2 3" key="1">
    <citation type="submission" date="2020-04" db="EMBL/GenBank/DDBJ databases">
        <authorList>
            <person name="Zheng R.K."/>
            <person name="Sun C.M."/>
        </authorList>
    </citation>
    <scope>NUCLEOTIDE SEQUENCE [LARGE SCALE GENOMIC DNA]</scope>
    <source>
        <strain evidence="3">zrk29</strain>
    </source>
</reference>
<keyword evidence="1" id="KW-0472">Membrane</keyword>
<keyword evidence="1" id="KW-1133">Transmembrane helix</keyword>
<evidence type="ECO:0000256" key="1">
    <source>
        <dbReference type="SAM" id="Phobius"/>
    </source>
</evidence>
<accession>A0A7L6N3M6</accession>
<name>A0A7L6N3M6_9MOLU</name>
<organism evidence="2 3">
    <name type="scientific">Hujiaoplasma nucleasis</name>
    <dbReference type="NCBI Taxonomy" id="2725268"/>
    <lineage>
        <taxon>Bacteria</taxon>
        <taxon>Bacillati</taxon>
        <taxon>Mycoplasmatota</taxon>
        <taxon>Mollicutes</taxon>
        <taxon>Candidatus Izemoplasmatales</taxon>
        <taxon>Hujiaoplasmataceae</taxon>
        <taxon>Hujiaoplasma</taxon>
    </lineage>
</organism>
<dbReference type="EMBL" id="CP051151">
    <property type="protein sequence ID" value="QLY40151.1"/>
    <property type="molecule type" value="Genomic_DNA"/>
</dbReference>
<proteinExistence type="predicted"/>
<dbReference type="RefSeq" id="WP_312030976.1">
    <property type="nucleotide sequence ID" value="NZ_CP051151.1"/>
</dbReference>
<dbReference type="AlphaFoldDB" id="A0A7L6N3M6"/>
<dbReference type="KEGG" id="tbk:HF295_04455"/>
<sequence length="60" mass="7464">MSKSRYTSFTIISLVLMFEKTAYEWWIPKTRFIDFLVFVMYIFAIWLFYESCEEKEKKDL</sequence>
<protein>
    <submittedName>
        <fullName evidence="2">Uncharacterized protein</fullName>
    </submittedName>
</protein>
<dbReference type="Proteomes" id="UP000512167">
    <property type="component" value="Chromosome"/>
</dbReference>
<evidence type="ECO:0000313" key="3">
    <source>
        <dbReference type="Proteomes" id="UP000512167"/>
    </source>
</evidence>
<keyword evidence="3" id="KW-1185">Reference proteome</keyword>
<evidence type="ECO:0000313" key="2">
    <source>
        <dbReference type="EMBL" id="QLY40151.1"/>
    </source>
</evidence>
<gene>
    <name evidence="2" type="ORF">HF295_04455</name>
</gene>
<keyword evidence="1" id="KW-0812">Transmembrane</keyword>